<sequence>MKLYLAYLLLITGSLWMTLPTVVIAKPNPTSVKPTVPTARIAPVAALERLILAPKLEASL</sequence>
<reference evidence="1 2" key="1">
    <citation type="submission" date="2018-03" db="EMBL/GenBank/DDBJ databases">
        <title>The ancient ancestry and fast evolution of plastids.</title>
        <authorList>
            <person name="Moore K.R."/>
            <person name="Magnabosco C."/>
            <person name="Momper L."/>
            <person name="Gold D.A."/>
            <person name="Bosak T."/>
            <person name="Fournier G.P."/>
        </authorList>
    </citation>
    <scope>NUCLEOTIDE SEQUENCE [LARGE SCALE GENOMIC DNA]</scope>
    <source>
        <strain evidence="1 2">CCALA 037</strain>
    </source>
</reference>
<evidence type="ECO:0000313" key="2">
    <source>
        <dbReference type="Proteomes" id="UP000238937"/>
    </source>
</evidence>
<gene>
    <name evidence="1" type="ORF">C7B77_03200</name>
</gene>
<organism evidence="1 2">
    <name type="scientific">Chamaesiphon polymorphus CCALA 037</name>
    <dbReference type="NCBI Taxonomy" id="2107692"/>
    <lineage>
        <taxon>Bacteria</taxon>
        <taxon>Bacillati</taxon>
        <taxon>Cyanobacteriota</taxon>
        <taxon>Cyanophyceae</taxon>
        <taxon>Gomontiellales</taxon>
        <taxon>Chamaesiphonaceae</taxon>
        <taxon>Chamaesiphon</taxon>
    </lineage>
</organism>
<accession>A0A2T1GLW9</accession>
<keyword evidence="2" id="KW-1185">Reference proteome</keyword>
<dbReference type="Proteomes" id="UP000238937">
    <property type="component" value="Unassembled WGS sequence"/>
</dbReference>
<evidence type="ECO:0000313" key="1">
    <source>
        <dbReference type="EMBL" id="PSB58831.1"/>
    </source>
</evidence>
<name>A0A2T1GLW9_9CYAN</name>
<comment type="caution">
    <text evidence="1">The sequence shown here is derived from an EMBL/GenBank/DDBJ whole genome shotgun (WGS) entry which is preliminary data.</text>
</comment>
<dbReference type="AlphaFoldDB" id="A0A2T1GLW9"/>
<dbReference type="RefSeq" id="WP_106300257.1">
    <property type="nucleotide sequence ID" value="NZ_PVWO01000022.1"/>
</dbReference>
<dbReference type="EMBL" id="PVWO01000022">
    <property type="protein sequence ID" value="PSB58831.1"/>
    <property type="molecule type" value="Genomic_DNA"/>
</dbReference>
<protein>
    <submittedName>
        <fullName evidence="1">Uncharacterized protein</fullName>
    </submittedName>
</protein>
<proteinExistence type="predicted"/>